<name>A0A094QXI6_9ZZZZ</name>
<sequence>MTDEEEKIPTPLLAPAQGLPDVINTEELFEKALISLAQGAGPFALDAERASGYKFSARAYLIQIARDGGGLHLIDPIPFGPGHRLFLELNNLLATDEVILHASTQDLPCLRELGIHPVKLFDTELGGRLAGLPRVGLGPLLESLLGVSLAKEHSAVDWSTRPLPTDWLNYAALDV</sequence>
<protein>
    <recommendedName>
        <fullName evidence="1">3'-5' exonuclease domain-containing protein</fullName>
    </recommendedName>
</protein>
<dbReference type="CDD" id="cd06142">
    <property type="entry name" value="RNaseD_exo"/>
    <property type="match status" value="1"/>
</dbReference>
<dbReference type="InterPro" id="IPR002562">
    <property type="entry name" value="3'-5'_exonuclease_dom"/>
</dbReference>
<feature type="domain" description="3'-5' exonuclease" evidence="1">
    <location>
        <begin position="20"/>
        <end position="175"/>
    </location>
</feature>
<dbReference type="InterPro" id="IPR036397">
    <property type="entry name" value="RNaseH_sf"/>
</dbReference>
<evidence type="ECO:0000313" key="2">
    <source>
        <dbReference type="EMBL" id="KGA19156.1"/>
    </source>
</evidence>
<reference evidence="2" key="1">
    <citation type="submission" date="2014-05" db="EMBL/GenBank/DDBJ databases">
        <title>Key roles for freshwater Actinobacteria revealed by deep metagenomic sequencing.</title>
        <authorList>
            <person name="Ghai R."/>
            <person name="Mizuno C.M."/>
            <person name="Picazo A."/>
            <person name="Camacho A."/>
            <person name="Rodriguez-Valera F."/>
        </authorList>
    </citation>
    <scope>NUCLEOTIDE SEQUENCE</scope>
</reference>
<proteinExistence type="predicted"/>
<dbReference type="Gene3D" id="3.30.420.10">
    <property type="entry name" value="Ribonuclease H-like superfamily/Ribonuclease H"/>
    <property type="match status" value="1"/>
</dbReference>
<evidence type="ECO:0000259" key="1">
    <source>
        <dbReference type="SMART" id="SM00474"/>
    </source>
</evidence>
<dbReference type="InterPro" id="IPR051086">
    <property type="entry name" value="RNase_D-like"/>
</dbReference>
<dbReference type="PANTHER" id="PTHR47649">
    <property type="entry name" value="RIBONUCLEASE D"/>
    <property type="match status" value="1"/>
</dbReference>
<organism evidence="2">
    <name type="scientific">freshwater metagenome</name>
    <dbReference type="NCBI Taxonomy" id="449393"/>
    <lineage>
        <taxon>unclassified sequences</taxon>
        <taxon>metagenomes</taxon>
        <taxon>ecological metagenomes</taxon>
    </lineage>
</organism>
<dbReference type="GO" id="GO:0006139">
    <property type="term" value="P:nucleobase-containing compound metabolic process"/>
    <property type="evidence" value="ECO:0007669"/>
    <property type="project" value="InterPro"/>
</dbReference>
<dbReference type="GO" id="GO:0003676">
    <property type="term" value="F:nucleic acid binding"/>
    <property type="evidence" value="ECO:0007669"/>
    <property type="project" value="InterPro"/>
</dbReference>
<dbReference type="SUPFAM" id="SSF53098">
    <property type="entry name" value="Ribonuclease H-like"/>
    <property type="match status" value="1"/>
</dbReference>
<dbReference type="Pfam" id="PF01612">
    <property type="entry name" value="DNA_pol_A_exo1"/>
    <property type="match status" value="1"/>
</dbReference>
<dbReference type="InterPro" id="IPR012337">
    <property type="entry name" value="RNaseH-like_sf"/>
</dbReference>
<feature type="non-terminal residue" evidence="2">
    <location>
        <position position="175"/>
    </location>
</feature>
<dbReference type="EMBL" id="JNSK01000015">
    <property type="protein sequence ID" value="KGA19156.1"/>
    <property type="molecule type" value="Genomic_DNA"/>
</dbReference>
<dbReference type="SMART" id="SM00474">
    <property type="entry name" value="35EXOc"/>
    <property type="match status" value="1"/>
</dbReference>
<accession>A0A094QXI6</accession>
<gene>
    <name evidence="2" type="ORF">GM50_6145</name>
</gene>
<dbReference type="PANTHER" id="PTHR47649:SF1">
    <property type="entry name" value="RIBONUCLEASE D"/>
    <property type="match status" value="1"/>
</dbReference>
<comment type="caution">
    <text evidence="2">The sequence shown here is derived from an EMBL/GenBank/DDBJ whole genome shotgun (WGS) entry which is preliminary data.</text>
</comment>
<dbReference type="AlphaFoldDB" id="A0A094QXI6"/>
<dbReference type="GO" id="GO:0008408">
    <property type="term" value="F:3'-5' exonuclease activity"/>
    <property type="evidence" value="ECO:0007669"/>
    <property type="project" value="InterPro"/>
</dbReference>